<name>A0A1B8GJD1_9PEZI</name>
<reference evidence="3" key="2">
    <citation type="journal article" date="2018" name="Nat. Commun.">
        <title>Extreme sensitivity to ultraviolet light in the fungal pathogen causing white-nose syndrome of bats.</title>
        <authorList>
            <person name="Palmer J.M."/>
            <person name="Drees K.P."/>
            <person name="Foster J.T."/>
            <person name="Lindner D.L."/>
        </authorList>
    </citation>
    <scope>NUCLEOTIDE SEQUENCE [LARGE SCALE GENOMIC DNA]</scope>
    <source>
        <strain evidence="3">UAMH 10579</strain>
    </source>
</reference>
<gene>
    <name evidence="2" type="ORF">VE01_06086</name>
</gene>
<sequence>MGRHRSGGGSSYRSDKRKTRDWDDPDGPGDAAERSPRALYERFDPENISRLWRLYDTQWHHKPGERFLTRKEFTDLLEEMHTTKITEIHDEGMRRIKEGEFCLTPPGSSSYFTSTCIYSTRKERGSTGQYNQFTESLLRFHNSANVSHEQDQSLAAPSENRIMRARSNSLDAPKVTMPTIIKTQLSPTEAEHKPKLLDIPALPPAPPSTSPPPLPTPQPTASPSPSPSEAIKQSPRPSPSPRKSRFTPLESPQPHSQTPGETPPPPPPPPQQQRQQPYIPPTPAELDSATSVIRAACAAEEAEALARHSQQVKAAKALVWIDVIKLAGEIPCLAALVGGASGEDGEAAAATKGGPEGMTESALMSAFAGLMRWEERAEKARECLVEAVGGLEGLGMGGRWWGWGRGLGA</sequence>
<dbReference type="RefSeq" id="XP_018129647.1">
    <property type="nucleotide sequence ID" value="XM_018275540.1"/>
</dbReference>
<reference evidence="2 3" key="1">
    <citation type="submission" date="2016-03" db="EMBL/GenBank/DDBJ databases">
        <title>Comparative genomics of Pseudogymnoascus destructans, the fungus causing white-nose syndrome of bats.</title>
        <authorList>
            <person name="Palmer J.M."/>
            <person name="Drees K.P."/>
            <person name="Foster J.T."/>
            <person name="Lindner D.L."/>
        </authorList>
    </citation>
    <scope>NUCLEOTIDE SEQUENCE [LARGE SCALE GENOMIC DNA]</scope>
    <source>
        <strain evidence="2 3">UAMH 10579</strain>
    </source>
</reference>
<organism evidence="2 3">
    <name type="scientific">Pseudogymnoascus verrucosus</name>
    <dbReference type="NCBI Taxonomy" id="342668"/>
    <lineage>
        <taxon>Eukaryota</taxon>
        <taxon>Fungi</taxon>
        <taxon>Dikarya</taxon>
        <taxon>Ascomycota</taxon>
        <taxon>Pezizomycotina</taxon>
        <taxon>Leotiomycetes</taxon>
        <taxon>Thelebolales</taxon>
        <taxon>Thelebolaceae</taxon>
        <taxon>Pseudogymnoascus</taxon>
    </lineage>
</organism>
<feature type="compositionally biased region" description="Pro residues" evidence="1">
    <location>
        <begin position="261"/>
        <end position="271"/>
    </location>
</feature>
<evidence type="ECO:0000313" key="3">
    <source>
        <dbReference type="Proteomes" id="UP000091956"/>
    </source>
</evidence>
<dbReference type="OrthoDB" id="3440389at2759"/>
<feature type="compositionally biased region" description="Pro residues" evidence="1">
    <location>
        <begin position="201"/>
        <end position="226"/>
    </location>
</feature>
<evidence type="ECO:0000256" key="1">
    <source>
        <dbReference type="SAM" id="MobiDB-lite"/>
    </source>
</evidence>
<proteinExistence type="predicted"/>
<dbReference type="AlphaFoldDB" id="A0A1B8GJD1"/>
<dbReference type="EMBL" id="KV460232">
    <property type="protein sequence ID" value="OBT95914.1"/>
    <property type="molecule type" value="Genomic_DNA"/>
</dbReference>
<protein>
    <submittedName>
        <fullName evidence="2">Uncharacterized protein</fullName>
    </submittedName>
</protein>
<feature type="region of interest" description="Disordered" evidence="1">
    <location>
        <begin position="1"/>
        <end position="39"/>
    </location>
</feature>
<dbReference type="GeneID" id="28839472"/>
<keyword evidence="3" id="KW-1185">Reference proteome</keyword>
<dbReference type="Proteomes" id="UP000091956">
    <property type="component" value="Unassembled WGS sequence"/>
</dbReference>
<feature type="region of interest" description="Disordered" evidence="1">
    <location>
        <begin position="197"/>
        <end position="288"/>
    </location>
</feature>
<accession>A0A1B8GJD1</accession>
<evidence type="ECO:0000313" key="2">
    <source>
        <dbReference type="EMBL" id="OBT95914.1"/>
    </source>
</evidence>